<evidence type="ECO:0000256" key="7">
    <source>
        <dbReference type="ARBA" id="ARBA00022801"/>
    </source>
</evidence>
<dbReference type="AlphaFoldDB" id="I6NDD8"/>
<organism evidence="12 13">
    <name type="scientific">Eremothecium cymbalariae (strain CBS 270.75 / DBVPG 7215 / KCTC 17166 / NRRL Y-17582)</name>
    <name type="common">Yeast</name>
    <dbReference type="NCBI Taxonomy" id="931890"/>
    <lineage>
        <taxon>Eukaryota</taxon>
        <taxon>Fungi</taxon>
        <taxon>Dikarya</taxon>
        <taxon>Ascomycota</taxon>
        <taxon>Saccharomycotina</taxon>
        <taxon>Saccharomycetes</taxon>
        <taxon>Saccharomycetales</taxon>
        <taxon>Saccharomycetaceae</taxon>
        <taxon>Eremothecium</taxon>
    </lineage>
</organism>
<dbReference type="InterPro" id="IPR018202">
    <property type="entry name" value="Ser_caboxypep_ser_AS"/>
</dbReference>
<keyword evidence="4 11" id="KW-0121">Carboxypeptidase</keyword>
<dbReference type="PANTHER" id="PTHR11802">
    <property type="entry name" value="SERINE PROTEASE FAMILY S10 SERINE CARBOXYPEPTIDASE"/>
    <property type="match status" value="1"/>
</dbReference>
<keyword evidence="7 11" id="KW-0378">Hydrolase</keyword>
<evidence type="ECO:0000256" key="10">
    <source>
        <dbReference type="ARBA" id="ARBA00052076"/>
    </source>
</evidence>
<accession>I6NDD8</accession>
<evidence type="ECO:0000256" key="8">
    <source>
        <dbReference type="ARBA" id="ARBA00023157"/>
    </source>
</evidence>
<dbReference type="FunCoup" id="I6NDD8">
    <property type="interactions" value="745"/>
</dbReference>
<dbReference type="Proteomes" id="UP000006790">
    <property type="component" value="Chromosome 5"/>
</dbReference>
<evidence type="ECO:0000256" key="11">
    <source>
        <dbReference type="RuleBase" id="RU361156"/>
    </source>
</evidence>
<evidence type="ECO:0000256" key="2">
    <source>
        <dbReference type="ARBA" id="ARBA00009431"/>
    </source>
</evidence>
<dbReference type="GO" id="GO:0016236">
    <property type="term" value="P:macroautophagy"/>
    <property type="evidence" value="ECO:0007669"/>
    <property type="project" value="EnsemblFungi"/>
</dbReference>
<dbReference type="EMBL" id="CP002501">
    <property type="protein sequence ID" value="AET40080.1"/>
    <property type="molecule type" value="Genomic_DNA"/>
</dbReference>
<protein>
    <recommendedName>
        <fullName evidence="11">Carboxypeptidase</fullName>
        <ecNumber evidence="11">3.4.16.-</ecNumber>
    </recommendedName>
</protein>
<reference evidence="12 13" key="1">
    <citation type="journal article" date="2011" name="G3 (Bethesda)">
        <title>Genome evolution in the Eremothecium clade of the Saccharomyces complex revealed by comparative genomics.</title>
        <authorList>
            <person name="Wendland J."/>
            <person name="Walther A."/>
        </authorList>
    </citation>
    <scope>NUCLEOTIDE SEQUENCE [LARGE SCALE GENOMIC DNA]</scope>
    <source>
        <strain evidence="13">CBS 270.75 / DBVPG 7215 / KCTC 17166 / NRRL Y-17582</strain>
    </source>
</reference>
<evidence type="ECO:0000256" key="6">
    <source>
        <dbReference type="ARBA" id="ARBA00022729"/>
    </source>
</evidence>
<dbReference type="InParanoid" id="I6NDD8"/>
<dbReference type="InterPro" id="IPR001563">
    <property type="entry name" value="Peptidase_S10"/>
</dbReference>
<dbReference type="InterPro" id="IPR033124">
    <property type="entry name" value="Ser_caboxypep_his_AS"/>
</dbReference>
<evidence type="ECO:0000256" key="5">
    <source>
        <dbReference type="ARBA" id="ARBA00022670"/>
    </source>
</evidence>
<evidence type="ECO:0000313" key="12">
    <source>
        <dbReference type="EMBL" id="AET40080.1"/>
    </source>
</evidence>
<dbReference type="GO" id="GO:0004185">
    <property type="term" value="F:serine-type carboxypeptidase activity"/>
    <property type="evidence" value="ECO:0007669"/>
    <property type="project" value="UniProtKB-UniRule"/>
</dbReference>
<keyword evidence="8" id="KW-1015">Disulfide bond</keyword>
<dbReference type="RefSeq" id="XP_003646897.1">
    <property type="nucleotide sequence ID" value="XM_003646849.1"/>
</dbReference>
<dbReference type="Gene3D" id="1.10.287.410">
    <property type="match status" value="1"/>
</dbReference>
<comment type="catalytic activity">
    <reaction evidence="10">
        <text>Release of a C-terminal amino acid with broad specificity.</text>
        <dbReference type="EC" id="3.4.16.5"/>
    </reaction>
</comment>
<dbReference type="FunFam" id="1.10.287.410:FF:000001">
    <property type="entry name" value="Carboxypeptidase Y"/>
    <property type="match status" value="1"/>
</dbReference>
<dbReference type="Gene3D" id="3.40.50.1820">
    <property type="entry name" value="alpha/beta hydrolase"/>
    <property type="match status" value="1"/>
</dbReference>
<keyword evidence="5 11" id="KW-0645">Protease</keyword>
<evidence type="ECO:0000256" key="1">
    <source>
        <dbReference type="ARBA" id="ARBA00004410"/>
    </source>
</evidence>
<dbReference type="OMA" id="HEIAINH"/>
<evidence type="ECO:0000256" key="4">
    <source>
        <dbReference type="ARBA" id="ARBA00022645"/>
    </source>
</evidence>
<evidence type="ECO:0000256" key="9">
    <source>
        <dbReference type="ARBA" id="ARBA00023180"/>
    </source>
</evidence>
<name>I6NDD8_ERECY</name>
<keyword evidence="6 11" id="KW-0732">Signal</keyword>
<keyword evidence="9" id="KW-0325">Glycoprotein</keyword>
<dbReference type="EC" id="3.4.16.-" evidence="11"/>
<proteinExistence type="inferred from homology"/>
<dbReference type="MEROPS" id="S10.A49"/>
<feature type="signal peptide" evidence="11">
    <location>
        <begin position="1"/>
        <end position="20"/>
    </location>
</feature>
<dbReference type="GO" id="GO:0031638">
    <property type="term" value="P:zymogen activation"/>
    <property type="evidence" value="ECO:0007669"/>
    <property type="project" value="EnsemblFungi"/>
</dbReference>
<dbReference type="PROSITE" id="PS00560">
    <property type="entry name" value="CARBOXYPEPT_SER_HIS"/>
    <property type="match status" value="1"/>
</dbReference>
<sequence length="507" mass="57307">MKWCTFGVGSLLVASKLANGFNLQSPFSLHEGFKEALMDLDDSFTQGVGQTFKSFRDMDGIEILKSEHDSRYSLRVKKHDPSKLGIDTVNQWSGYLDVSEKKHFFYWVFESRNDPKNDPVVLWLNGGPGCSSFTGLFFELGPASIGEDLKPIHNPYSWNNNATIIFLEQPIGVGFSYGDTTDSTALAGEDAYYFLDLFFKKFPDWIKNPFHIAGESYAGHYIPQIAHEIIKRKEDTTGTEPAPIFNLTSVLIGNGATDAKTQYNYYEPMACGKGGYPAVLEPEQCDKMNSSASTCETLNNLCYMTKKSIPCIAAGAYCDRFAFKYYSETGLNPYDIRKECETPDGGLCYKDMEYITDYMNQAEVIEALGSDVSSYESCSDKVMARFTLSGDSHKPYYQYVAQLLDREIPVLIYAGDKDFICNWLGNKAWTDTVGWRHTYKYRTLPLKSWVNKETGEAAGEVKSYGALTFLRVYDSGHMVPYDQPENSLYMFNNWISGNYNLDYSLDK</sequence>
<dbReference type="PRINTS" id="PR00724">
    <property type="entry name" value="CRBOXYPTASEC"/>
</dbReference>
<dbReference type="Pfam" id="PF00450">
    <property type="entry name" value="Peptidase_S10"/>
    <property type="match status" value="1"/>
</dbReference>
<comment type="subcellular location">
    <subcellularLocation>
        <location evidence="1">Vacuole lumen</location>
    </subcellularLocation>
</comment>
<dbReference type="HOGENOM" id="CLU_008523_10_4_1"/>
<dbReference type="GO" id="GO:0046938">
    <property type="term" value="P:phytochelatin biosynthetic process"/>
    <property type="evidence" value="ECO:0007669"/>
    <property type="project" value="EnsemblFungi"/>
</dbReference>
<dbReference type="KEGG" id="erc:Ecym_5321"/>
<evidence type="ECO:0000313" key="13">
    <source>
        <dbReference type="Proteomes" id="UP000006790"/>
    </source>
</evidence>
<dbReference type="GO" id="GO:0006995">
    <property type="term" value="P:cellular response to nitrogen starvation"/>
    <property type="evidence" value="ECO:0007669"/>
    <property type="project" value="EnsemblFungi"/>
</dbReference>
<dbReference type="STRING" id="931890.I6NDD8"/>
<dbReference type="GO" id="GO:0000328">
    <property type="term" value="C:fungal-type vacuole lumen"/>
    <property type="evidence" value="ECO:0007669"/>
    <property type="project" value="EnsemblFungi"/>
</dbReference>
<feature type="chain" id="PRO_5005136228" description="Carboxypeptidase" evidence="11">
    <location>
        <begin position="21"/>
        <end position="507"/>
    </location>
</feature>
<dbReference type="GeneID" id="11468398"/>
<dbReference type="eggNOG" id="KOG1282">
    <property type="taxonomic scope" value="Eukaryota"/>
</dbReference>
<dbReference type="PANTHER" id="PTHR11802:SF51">
    <property type="entry name" value="VACUOLAR SERINE-TYPE CARBOXYPEPTIDASE ATG42"/>
    <property type="match status" value="1"/>
</dbReference>
<dbReference type="PROSITE" id="PS00131">
    <property type="entry name" value="CARBOXYPEPT_SER_SER"/>
    <property type="match status" value="1"/>
</dbReference>
<gene>
    <name evidence="12" type="ordered locus">Ecym_5321</name>
</gene>
<dbReference type="SUPFAM" id="SSF53474">
    <property type="entry name" value="alpha/beta-Hydrolases"/>
    <property type="match status" value="1"/>
</dbReference>
<keyword evidence="13" id="KW-1185">Reference proteome</keyword>
<dbReference type="InterPro" id="IPR029058">
    <property type="entry name" value="AB_hydrolase_fold"/>
</dbReference>
<keyword evidence="3" id="KW-0926">Vacuole</keyword>
<comment type="similarity">
    <text evidence="2 11">Belongs to the peptidase S10 family.</text>
</comment>
<evidence type="ECO:0000256" key="3">
    <source>
        <dbReference type="ARBA" id="ARBA00022554"/>
    </source>
</evidence>
<dbReference type="OrthoDB" id="443318at2759"/>